<dbReference type="InterPro" id="IPR011990">
    <property type="entry name" value="TPR-like_helical_dom_sf"/>
</dbReference>
<gene>
    <name evidence="2" type="ORF">LITE_LOCUS1352</name>
</gene>
<dbReference type="Gene3D" id="1.25.40.10">
    <property type="entry name" value="Tetratricopeptide repeat domain"/>
    <property type="match status" value="1"/>
</dbReference>
<evidence type="ECO:0008006" key="4">
    <source>
        <dbReference type="Google" id="ProtNLM"/>
    </source>
</evidence>
<dbReference type="EMBL" id="CAMGYJ010000002">
    <property type="protein sequence ID" value="CAI0377158.1"/>
    <property type="molecule type" value="Genomic_DNA"/>
</dbReference>
<evidence type="ECO:0000256" key="1">
    <source>
        <dbReference type="SAM" id="MobiDB-lite"/>
    </source>
</evidence>
<reference evidence="2" key="1">
    <citation type="submission" date="2022-08" db="EMBL/GenBank/DDBJ databases">
        <authorList>
            <person name="Gutierrez-Valencia J."/>
        </authorList>
    </citation>
    <scope>NUCLEOTIDE SEQUENCE</scope>
</reference>
<dbReference type="Proteomes" id="UP001154282">
    <property type="component" value="Unassembled WGS sequence"/>
</dbReference>
<dbReference type="AlphaFoldDB" id="A0AAV0GWU7"/>
<name>A0AAV0GWU7_9ROSI</name>
<keyword evidence="3" id="KW-1185">Reference proteome</keyword>
<feature type="compositionally biased region" description="Low complexity" evidence="1">
    <location>
        <begin position="9"/>
        <end position="22"/>
    </location>
</feature>
<feature type="compositionally biased region" description="Low complexity" evidence="1">
    <location>
        <begin position="103"/>
        <end position="115"/>
    </location>
</feature>
<feature type="region of interest" description="Disordered" evidence="1">
    <location>
        <begin position="1"/>
        <end position="22"/>
    </location>
</feature>
<comment type="caution">
    <text evidence="2">The sequence shown here is derived from an EMBL/GenBank/DDBJ whole genome shotgun (WGS) entry which is preliminary data.</text>
</comment>
<feature type="region of interest" description="Disordered" evidence="1">
    <location>
        <begin position="79"/>
        <end position="115"/>
    </location>
</feature>
<evidence type="ECO:0000313" key="3">
    <source>
        <dbReference type="Proteomes" id="UP001154282"/>
    </source>
</evidence>
<evidence type="ECO:0000313" key="2">
    <source>
        <dbReference type="EMBL" id="CAI0377158.1"/>
    </source>
</evidence>
<protein>
    <recommendedName>
        <fullName evidence="4">Pentatricopeptide repeat-containing protein</fullName>
    </recommendedName>
</protein>
<organism evidence="2 3">
    <name type="scientific">Linum tenue</name>
    <dbReference type="NCBI Taxonomy" id="586396"/>
    <lineage>
        <taxon>Eukaryota</taxon>
        <taxon>Viridiplantae</taxon>
        <taxon>Streptophyta</taxon>
        <taxon>Embryophyta</taxon>
        <taxon>Tracheophyta</taxon>
        <taxon>Spermatophyta</taxon>
        <taxon>Magnoliopsida</taxon>
        <taxon>eudicotyledons</taxon>
        <taxon>Gunneridae</taxon>
        <taxon>Pentapetalae</taxon>
        <taxon>rosids</taxon>
        <taxon>fabids</taxon>
        <taxon>Malpighiales</taxon>
        <taxon>Linaceae</taxon>
        <taxon>Linum</taxon>
    </lineage>
</organism>
<sequence>MEENSPIRSQNSSASLSTTSDSQYTKYRFPATNRSMVLKANPLNFELRFTPRLSPDSASLESSVNINPASARAAMNLVKRRRRSKRCPPVWGKRAPPEPPLSPRSLRQQQQDPLASLQQDATLRYSASGVAPLCASVAILLRWITMLARVKEGPVMVLIAEPRTRQRRRNPWRGLLVPNPGQLRSRPSLSTISSSISKTTVMEVLRLVKNPSNALEFFNWVPKMGFTHDQDCYFSMLEILGRAGKLNAARNFLSSIEKKSKAL</sequence>
<accession>A0AAV0GWU7</accession>
<proteinExistence type="predicted"/>